<gene>
    <name evidence="3" type="ORF">UFOVP1019_15</name>
    <name evidence="4" type="ORF">UFOVP1618_49</name>
    <name evidence="1" type="ORF">UFOVP846_11</name>
    <name evidence="2" type="ORF">UFOVP940_17</name>
</gene>
<reference evidence="3" key="1">
    <citation type="submission" date="2020-05" db="EMBL/GenBank/DDBJ databases">
        <authorList>
            <person name="Chiriac C."/>
            <person name="Salcher M."/>
            <person name="Ghai R."/>
            <person name="Kavagutti S V."/>
        </authorList>
    </citation>
    <scope>NUCLEOTIDE SEQUENCE</scope>
</reference>
<sequence length="181" mass="18434">MTVLLSPIGNSMTPFLGLDTLPLGSGLLYTYQAGSTTALATYTGVDGLIPCANPIVLGINGISPTPIWLSSTNTYKFVLANSSNVTLYTYDNISGIPSAGSVVNVPSGGIIIWSGLASAIPSGYTLCNGTNNTPNLLDSFVVGAGNSYLVNAGGGFASSGVMTSTGSNPPLYYALAYIMKT</sequence>
<dbReference type="SUPFAM" id="SSF88874">
    <property type="entry name" value="Receptor-binding domain of short tail fibre protein gp12"/>
    <property type="match status" value="1"/>
</dbReference>
<evidence type="ECO:0000313" key="4">
    <source>
        <dbReference type="EMBL" id="CAB4219513.1"/>
    </source>
</evidence>
<proteinExistence type="predicted"/>
<name>A0A6J5QG17_9CAUD</name>
<protein>
    <recommendedName>
        <fullName evidence="5">Phage tail collar domain containing protein</fullName>
    </recommendedName>
</protein>
<dbReference type="EMBL" id="LR797482">
    <property type="protein sequence ID" value="CAB4219513.1"/>
    <property type="molecule type" value="Genomic_DNA"/>
</dbReference>
<dbReference type="EMBL" id="LR796779">
    <property type="protein sequence ID" value="CAB4166106.1"/>
    <property type="molecule type" value="Genomic_DNA"/>
</dbReference>
<accession>A0A6J5QG17</accession>
<dbReference type="EMBL" id="LR796891">
    <property type="protein sequence ID" value="CAB4172936.1"/>
    <property type="molecule type" value="Genomic_DNA"/>
</dbReference>
<evidence type="ECO:0000313" key="1">
    <source>
        <dbReference type="EMBL" id="CAB4166106.1"/>
    </source>
</evidence>
<organism evidence="3">
    <name type="scientific">uncultured Caudovirales phage</name>
    <dbReference type="NCBI Taxonomy" id="2100421"/>
    <lineage>
        <taxon>Viruses</taxon>
        <taxon>Duplodnaviria</taxon>
        <taxon>Heunggongvirae</taxon>
        <taxon>Uroviricota</taxon>
        <taxon>Caudoviricetes</taxon>
        <taxon>Peduoviridae</taxon>
        <taxon>Maltschvirus</taxon>
        <taxon>Maltschvirus maltsch</taxon>
    </lineage>
</organism>
<dbReference type="EMBL" id="LR796969">
    <property type="protein sequence ID" value="CAB4178614.1"/>
    <property type="molecule type" value="Genomic_DNA"/>
</dbReference>
<evidence type="ECO:0008006" key="5">
    <source>
        <dbReference type="Google" id="ProtNLM"/>
    </source>
</evidence>
<evidence type="ECO:0000313" key="3">
    <source>
        <dbReference type="EMBL" id="CAB4178614.1"/>
    </source>
</evidence>
<evidence type="ECO:0000313" key="2">
    <source>
        <dbReference type="EMBL" id="CAB4172936.1"/>
    </source>
</evidence>